<feature type="region of interest" description="Disordered" evidence="5">
    <location>
        <begin position="321"/>
        <end position="349"/>
    </location>
</feature>
<keyword evidence="8" id="KW-1185">Reference proteome</keyword>
<accession>A0A1R2CBU9</accession>
<feature type="compositionally biased region" description="Basic and acidic residues" evidence="5">
    <location>
        <begin position="407"/>
        <end position="430"/>
    </location>
</feature>
<evidence type="ECO:0000256" key="3">
    <source>
        <dbReference type="ARBA" id="ARBA00022777"/>
    </source>
</evidence>
<evidence type="ECO:0000313" key="8">
    <source>
        <dbReference type="Proteomes" id="UP000187209"/>
    </source>
</evidence>
<keyword evidence="2" id="KW-0547">Nucleotide-binding</keyword>
<evidence type="ECO:0000256" key="2">
    <source>
        <dbReference type="ARBA" id="ARBA00022741"/>
    </source>
</evidence>
<protein>
    <recommendedName>
        <fullName evidence="6">Protein kinase domain-containing protein</fullName>
    </recommendedName>
</protein>
<feature type="domain" description="Protein kinase" evidence="6">
    <location>
        <begin position="64"/>
        <end position="287"/>
    </location>
</feature>
<evidence type="ECO:0000313" key="7">
    <source>
        <dbReference type="EMBL" id="OMJ86481.1"/>
    </source>
</evidence>
<feature type="compositionally biased region" description="Basic and acidic residues" evidence="5">
    <location>
        <begin position="334"/>
        <end position="345"/>
    </location>
</feature>
<proteinExistence type="predicted"/>
<keyword evidence="4" id="KW-0067">ATP-binding</keyword>
<dbReference type="Gene3D" id="1.10.510.10">
    <property type="entry name" value="Transferase(Phosphotransferase) domain 1"/>
    <property type="match status" value="1"/>
</dbReference>
<comment type="caution">
    <text evidence="7">The sequence shown here is derived from an EMBL/GenBank/DDBJ whole genome shotgun (WGS) entry which is preliminary data.</text>
</comment>
<dbReference type="GO" id="GO:0005776">
    <property type="term" value="C:autophagosome"/>
    <property type="evidence" value="ECO:0007669"/>
    <property type="project" value="TreeGrafter"/>
</dbReference>
<dbReference type="InterPro" id="IPR000719">
    <property type="entry name" value="Prot_kinase_dom"/>
</dbReference>
<organism evidence="7 8">
    <name type="scientific">Stentor coeruleus</name>
    <dbReference type="NCBI Taxonomy" id="5963"/>
    <lineage>
        <taxon>Eukaryota</taxon>
        <taxon>Sar</taxon>
        <taxon>Alveolata</taxon>
        <taxon>Ciliophora</taxon>
        <taxon>Postciliodesmatophora</taxon>
        <taxon>Heterotrichea</taxon>
        <taxon>Heterotrichida</taxon>
        <taxon>Stentoridae</taxon>
        <taxon>Stentor</taxon>
    </lineage>
</organism>
<dbReference type="InterPro" id="IPR045269">
    <property type="entry name" value="Atg1-like"/>
</dbReference>
<dbReference type="Pfam" id="PF00069">
    <property type="entry name" value="Pkinase"/>
    <property type="match status" value="1"/>
</dbReference>
<dbReference type="GO" id="GO:0000407">
    <property type="term" value="C:phagophore assembly site"/>
    <property type="evidence" value="ECO:0007669"/>
    <property type="project" value="TreeGrafter"/>
</dbReference>
<dbReference type="SUPFAM" id="SSF56112">
    <property type="entry name" value="Protein kinase-like (PK-like)"/>
    <property type="match status" value="1"/>
</dbReference>
<dbReference type="GO" id="GO:0004674">
    <property type="term" value="F:protein serine/threonine kinase activity"/>
    <property type="evidence" value="ECO:0007669"/>
    <property type="project" value="InterPro"/>
</dbReference>
<evidence type="ECO:0000259" key="6">
    <source>
        <dbReference type="PROSITE" id="PS50011"/>
    </source>
</evidence>
<dbReference type="GO" id="GO:0005829">
    <property type="term" value="C:cytosol"/>
    <property type="evidence" value="ECO:0007669"/>
    <property type="project" value="TreeGrafter"/>
</dbReference>
<dbReference type="Proteomes" id="UP000187209">
    <property type="component" value="Unassembled WGS sequence"/>
</dbReference>
<dbReference type="GO" id="GO:0010506">
    <property type="term" value="P:regulation of autophagy"/>
    <property type="evidence" value="ECO:0007669"/>
    <property type="project" value="InterPro"/>
</dbReference>
<dbReference type="AlphaFoldDB" id="A0A1R2CBU9"/>
<dbReference type="GO" id="GO:0000045">
    <property type="term" value="P:autophagosome assembly"/>
    <property type="evidence" value="ECO:0007669"/>
    <property type="project" value="TreeGrafter"/>
</dbReference>
<dbReference type="GO" id="GO:0005524">
    <property type="term" value="F:ATP binding"/>
    <property type="evidence" value="ECO:0007669"/>
    <property type="project" value="UniProtKB-KW"/>
</dbReference>
<dbReference type="PROSITE" id="PS50011">
    <property type="entry name" value="PROTEIN_KINASE_DOM"/>
    <property type="match status" value="1"/>
</dbReference>
<dbReference type="EMBL" id="MPUH01000204">
    <property type="protein sequence ID" value="OMJ86481.1"/>
    <property type="molecule type" value="Genomic_DNA"/>
</dbReference>
<reference evidence="7 8" key="1">
    <citation type="submission" date="2016-11" db="EMBL/GenBank/DDBJ databases">
        <title>The macronuclear genome of Stentor coeruleus: a giant cell with tiny introns.</title>
        <authorList>
            <person name="Slabodnick M."/>
            <person name="Ruby J.G."/>
            <person name="Reiff S.B."/>
            <person name="Swart E.C."/>
            <person name="Gosai S."/>
            <person name="Prabakaran S."/>
            <person name="Witkowska E."/>
            <person name="Larue G.E."/>
            <person name="Fisher S."/>
            <person name="Freeman R.M."/>
            <person name="Gunawardena J."/>
            <person name="Chu W."/>
            <person name="Stover N.A."/>
            <person name="Gregory B.D."/>
            <person name="Nowacki M."/>
            <person name="Derisi J."/>
            <person name="Roy S.W."/>
            <person name="Marshall W.F."/>
            <person name="Sood P."/>
        </authorList>
    </citation>
    <scope>NUCLEOTIDE SEQUENCE [LARGE SCALE GENOMIC DNA]</scope>
    <source>
        <strain evidence="7">WM001</strain>
    </source>
</reference>
<feature type="region of interest" description="Disordered" evidence="5">
    <location>
        <begin position="407"/>
        <end position="435"/>
    </location>
</feature>
<evidence type="ECO:0000256" key="5">
    <source>
        <dbReference type="SAM" id="MobiDB-lite"/>
    </source>
</evidence>
<dbReference type="InterPro" id="IPR011009">
    <property type="entry name" value="Kinase-like_dom_sf"/>
</dbReference>
<dbReference type="PANTHER" id="PTHR24348:SF22">
    <property type="entry name" value="NON-SPECIFIC SERINE_THREONINE PROTEIN KINASE"/>
    <property type="match status" value="1"/>
</dbReference>
<evidence type="ECO:0000256" key="4">
    <source>
        <dbReference type="ARBA" id="ARBA00022840"/>
    </source>
</evidence>
<sequence length="699" mass="79978">MGCCQNSTLCTNEQICLYSQNDSISRQESAFNPTSSYETIGKLNNRISEPPTRLLSSDSLTSLYTITTRISSVFYGERYSCIQTSSNSIKEIIILKKLEMSSKTISKILSSCSNLKNQDHENLVKILFVSEDEKCISLVTEPCSEGNLGQFIKKGLIKKRKAVEILQQILRGIMVYHSYGIILQYLTEREVIIIENQAKISPLVLLNASSFTRAPETDSNVLSDVWSAGLLLLQMLTSSTYIKNPQETLIKLQTSNFDPEDLLLLKRMFEPVNTRCCISDILAHNWIFDDGFDTKFPLFNRKKSGINLHDYCFDKNSEDLSENLSVPNEDESEKNEASEKAEKSSETSNDFYHSRELFDSNKSDNIEMGEGENCVFDYQDIDFSSNGRIKICDMLQDEMKEILESCPDHEESSFEESKKFSNFDENRPSDENPFNRMIYDGTQAVSDKSSNVVTLTESPVFNEDDIKSPDNYTFNTPGLIEEESKEASQELDDNSQLYPKRESLVSLEIIIKDEYLDQKTSVDYKNSPKNHESTYNIFKKLKNEKLSYSDSVETSLQDDEIYTKDLQNEDHELRKSNSLTHINKTTTRKQWKSKDDYRLTELYALDTTKESIIKDNIKGKLKYYSFKKRQGSIVSDLDGEEILLCEGEIVLSGVSLKDLKKAVIRNFPLNLQFSILEYFIKGIRYLKAVDISISNPKSI</sequence>
<evidence type="ECO:0000256" key="1">
    <source>
        <dbReference type="ARBA" id="ARBA00022679"/>
    </source>
</evidence>
<dbReference type="PANTHER" id="PTHR24348">
    <property type="entry name" value="SERINE/THREONINE-PROTEIN KINASE UNC-51-RELATED"/>
    <property type="match status" value="1"/>
</dbReference>
<dbReference type="GO" id="GO:0016020">
    <property type="term" value="C:membrane"/>
    <property type="evidence" value="ECO:0007669"/>
    <property type="project" value="TreeGrafter"/>
</dbReference>
<name>A0A1R2CBU9_9CILI</name>
<keyword evidence="3" id="KW-0418">Kinase</keyword>
<keyword evidence="1" id="KW-0808">Transferase</keyword>
<gene>
    <name evidence="7" type="ORF">SteCoe_11974</name>
</gene>